<dbReference type="SUPFAM" id="SSF56645">
    <property type="entry name" value="Acyl-CoA dehydrogenase NM domain-like"/>
    <property type="match status" value="1"/>
</dbReference>
<evidence type="ECO:0000313" key="2">
    <source>
        <dbReference type="EMBL" id="NIH80963.1"/>
    </source>
</evidence>
<keyword evidence="1" id="KW-0175">Coiled coil</keyword>
<proteinExistence type="predicted"/>
<gene>
    <name evidence="2" type="ORF">FHX46_003493</name>
</gene>
<comment type="caution">
    <text evidence="2">The sequence shown here is derived from an EMBL/GenBank/DDBJ whole genome shotgun (WGS) entry which is preliminary data.</text>
</comment>
<dbReference type="Gene3D" id="1.20.140.10">
    <property type="entry name" value="Butyryl-CoA Dehydrogenase, subunit A, domain 3"/>
    <property type="match status" value="1"/>
</dbReference>
<evidence type="ECO:0000256" key="1">
    <source>
        <dbReference type="SAM" id="Coils"/>
    </source>
</evidence>
<dbReference type="RefSeq" id="WP_167116005.1">
    <property type="nucleotide sequence ID" value="NZ_JAANOU010000001.1"/>
</dbReference>
<organism evidence="2 3">
    <name type="scientific">Amycolatopsis viridis</name>
    <dbReference type="NCBI Taxonomy" id="185678"/>
    <lineage>
        <taxon>Bacteria</taxon>
        <taxon>Bacillati</taxon>
        <taxon>Actinomycetota</taxon>
        <taxon>Actinomycetes</taxon>
        <taxon>Pseudonocardiales</taxon>
        <taxon>Pseudonocardiaceae</taxon>
        <taxon>Amycolatopsis</taxon>
    </lineage>
</organism>
<dbReference type="EMBL" id="JAANOU010000001">
    <property type="protein sequence ID" value="NIH80963.1"/>
    <property type="molecule type" value="Genomic_DNA"/>
</dbReference>
<feature type="coiled-coil region" evidence="1">
    <location>
        <begin position="237"/>
        <end position="275"/>
    </location>
</feature>
<name>A0ABX0SVK5_9PSEU</name>
<protein>
    <submittedName>
        <fullName evidence="2">Alkylation response protein AidB-like acyl-CoA dehydrogenase</fullName>
    </submittedName>
</protein>
<keyword evidence="3" id="KW-1185">Reference proteome</keyword>
<sequence length="345" mass="35709">MSTGTLTETSAFFAERAAHVDSPDGDVRPGLEFLGARDLLGLGAGSDGGPGLVAAAELIEAVAGECLSSAFALWAHRMVLEYLARGRSGPLTGELAARLRTGELTGSTAMATALRDVAGIEPVPVRAEPTATGLRLSGPIPWASNLFPGAVVVLPVRTGEGRAVVVVRVGDPGVTVAPARPLLALNGTASSSALLSDVDVLGAAVLSTDLAGFVAAFRPTFLVLQTAFCAGLAARSLDEAERGLARADAELADDVAEHRRSADALRARLRDLARDTRAEPATAYIRLRLAAARLAVAASRLESTVRGGAGYLATSGTSRRLREAAFLPIQAPTEGHLRWELRHSA</sequence>
<accession>A0ABX0SVK5</accession>
<evidence type="ECO:0000313" key="3">
    <source>
        <dbReference type="Proteomes" id="UP000754495"/>
    </source>
</evidence>
<dbReference type="InterPro" id="IPR009100">
    <property type="entry name" value="AcylCoA_DH/oxidase_NM_dom_sf"/>
</dbReference>
<reference evidence="2 3" key="1">
    <citation type="submission" date="2020-03" db="EMBL/GenBank/DDBJ databases">
        <title>Sequencing the genomes of 1000 actinobacteria strains.</title>
        <authorList>
            <person name="Klenk H.-P."/>
        </authorList>
    </citation>
    <scope>NUCLEOTIDE SEQUENCE [LARGE SCALE GENOMIC DNA]</scope>
    <source>
        <strain evidence="2 3">DSM 45668</strain>
    </source>
</reference>
<dbReference type="Proteomes" id="UP000754495">
    <property type="component" value="Unassembled WGS sequence"/>
</dbReference>